<keyword evidence="3" id="KW-1185">Reference proteome</keyword>
<dbReference type="Pfam" id="PF07727">
    <property type="entry name" value="RVT_2"/>
    <property type="match status" value="1"/>
</dbReference>
<dbReference type="AlphaFoldDB" id="A0AAD5F3K1"/>
<evidence type="ECO:0000259" key="1">
    <source>
        <dbReference type="Pfam" id="PF07727"/>
    </source>
</evidence>
<dbReference type="Proteomes" id="UP001054821">
    <property type="component" value="Chromosome 1"/>
</dbReference>
<dbReference type="PANTHER" id="PTHR11439:SF524">
    <property type="entry name" value="RNA-DIRECTED DNA POLYMERASE, PROTEIN KINASE RLK-PELLE-DLSV FAMILY"/>
    <property type="match status" value="1"/>
</dbReference>
<dbReference type="CDD" id="cd09272">
    <property type="entry name" value="RNase_HI_RT_Ty1"/>
    <property type="match status" value="1"/>
</dbReference>
<comment type="caution">
    <text evidence="2">The sequence shown here is derived from an EMBL/GenBank/DDBJ whole genome shotgun (WGS) entry which is preliminary data.</text>
</comment>
<gene>
    <name evidence="2" type="ORF">L3X38_004751</name>
</gene>
<sequence length="548" mass="61789">MQTRSKSGIVRPKQFQEYQGYFTCLTASVALDEPCSYKVASYSAEWRSAMQEEIDALHSQGTWSLEPNPGNKNIVGSKWLYKIKKNSDGSIARYKARLVAQGFSQQLGSDFGETFSLVVRHTTIRLILSLAAMNHWSLRQLDVKNAFLHGDLEEEVFMRQPQGYEDPAYPEYVCKLKKSLYGLKQAPRAWNAKFTGYLPALGFKLSHSDPSLFVKHEGSDVIVLLLYVDDIILTGSNANLVQTVVDDLSSVFEMKDMGRLAYFLGLQITYPVSGGLFVSQTKYAKDLLHKAGMQSYRACSTSCKPHNQILTDSGEPLSDPTMFRSVVGALQYLTFTRPDLAYAVNTVCQYMNSPTDVHWLLVKRILRYVQGTLSFRINFTSISPSVSDPWQLSAYSDADWAGDINTRRSTTGSVVFLGNNPIFWQSKKQGSVSRSSTEAEYRALANTAADIAWIRQVLQDVKFFLPNPPLVYCDNISALALSSNPVYHSRIKHLDIDYHFVREKVQKKDLLVQYVPTEEQVADVFTKGLHSPIFSRHCNHLRLGNVTR</sequence>
<dbReference type="InterPro" id="IPR013103">
    <property type="entry name" value="RVT_2"/>
</dbReference>
<organism evidence="2 3">
    <name type="scientific">Prunus dulcis</name>
    <name type="common">Almond</name>
    <name type="synonym">Amygdalus dulcis</name>
    <dbReference type="NCBI Taxonomy" id="3755"/>
    <lineage>
        <taxon>Eukaryota</taxon>
        <taxon>Viridiplantae</taxon>
        <taxon>Streptophyta</taxon>
        <taxon>Embryophyta</taxon>
        <taxon>Tracheophyta</taxon>
        <taxon>Spermatophyta</taxon>
        <taxon>Magnoliopsida</taxon>
        <taxon>eudicotyledons</taxon>
        <taxon>Gunneridae</taxon>
        <taxon>Pentapetalae</taxon>
        <taxon>rosids</taxon>
        <taxon>fabids</taxon>
        <taxon>Rosales</taxon>
        <taxon>Rosaceae</taxon>
        <taxon>Amygdaloideae</taxon>
        <taxon>Amygdaleae</taxon>
        <taxon>Prunus</taxon>
    </lineage>
</organism>
<proteinExistence type="predicted"/>
<dbReference type="EMBL" id="JAJFAZ020000001">
    <property type="protein sequence ID" value="KAI5351860.1"/>
    <property type="molecule type" value="Genomic_DNA"/>
</dbReference>
<dbReference type="InterPro" id="IPR043502">
    <property type="entry name" value="DNA/RNA_pol_sf"/>
</dbReference>
<name>A0AAD5F3K1_PRUDU</name>
<dbReference type="PANTHER" id="PTHR11439">
    <property type="entry name" value="GAG-POL-RELATED RETROTRANSPOSON"/>
    <property type="match status" value="1"/>
</dbReference>
<feature type="domain" description="Reverse transcriptase Ty1/copia-type" evidence="1">
    <location>
        <begin position="62"/>
        <end position="301"/>
    </location>
</feature>
<evidence type="ECO:0000313" key="2">
    <source>
        <dbReference type="EMBL" id="KAI5351860.1"/>
    </source>
</evidence>
<accession>A0AAD5F3K1</accession>
<evidence type="ECO:0000313" key="3">
    <source>
        <dbReference type="Proteomes" id="UP001054821"/>
    </source>
</evidence>
<reference evidence="2 3" key="1">
    <citation type="journal article" date="2022" name="G3 (Bethesda)">
        <title>Whole-genome sequence and methylome profiling of the almond [Prunus dulcis (Mill.) D.A. Webb] cultivar 'Nonpareil'.</title>
        <authorList>
            <person name="D'Amico-Willman K.M."/>
            <person name="Ouma W.Z."/>
            <person name="Meulia T."/>
            <person name="Sideli G.M."/>
            <person name="Gradziel T.M."/>
            <person name="Fresnedo-Ramirez J."/>
        </authorList>
    </citation>
    <scope>NUCLEOTIDE SEQUENCE [LARGE SCALE GENOMIC DNA]</scope>
    <source>
        <strain evidence="2">Clone GOH B32 T37-40</strain>
    </source>
</reference>
<dbReference type="SUPFAM" id="SSF56672">
    <property type="entry name" value="DNA/RNA polymerases"/>
    <property type="match status" value="1"/>
</dbReference>
<protein>
    <recommendedName>
        <fullName evidence="1">Reverse transcriptase Ty1/copia-type domain-containing protein</fullName>
    </recommendedName>
</protein>